<dbReference type="Pfam" id="PF02833">
    <property type="entry name" value="DHHA2"/>
    <property type="match status" value="1"/>
</dbReference>
<dbReference type="GO" id="GO:0016462">
    <property type="term" value="F:pyrophosphatase activity"/>
    <property type="evidence" value="ECO:0007669"/>
    <property type="project" value="InterPro"/>
</dbReference>
<name>V6LS84_9EUKA</name>
<dbReference type="SUPFAM" id="SSF64182">
    <property type="entry name" value="DHH phosphoesterases"/>
    <property type="match status" value="1"/>
</dbReference>
<dbReference type="Gene3D" id="3.10.580.10">
    <property type="entry name" value="CBS-domain"/>
    <property type="match status" value="1"/>
</dbReference>
<dbReference type="GO" id="GO:0005737">
    <property type="term" value="C:cytoplasm"/>
    <property type="evidence" value="ECO:0007669"/>
    <property type="project" value="InterPro"/>
</dbReference>
<dbReference type="Gene3D" id="3.10.310.20">
    <property type="entry name" value="DHHA2 domain"/>
    <property type="match status" value="1"/>
</dbReference>
<evidence type="ECO:0000313" key="5">
    <source>
        <dbReference type="Proteomes" id="UP000018208"/>
    </source>
</evidence>
<gene>
    <name evidence="3" type="ORF">SS50377_12506</name>
    <name evidence="4" type="ORF">SS50377_27010</name>
</gene>
<dbReference type="EMBL" id="AUWU02000007">
    <property type="protein sequence ID" value="KAH0570724.1"/>
    <property type="molecule type" value="Genomic_DNA"/>
</dbReference>
<sequence>MKSTTYSFAPTNTDAQCAATAHAYLQRQLNNEATSCTFHVTPQSQFIHDFYDIKIPEEINDVFPRARHILEESTVYLKDTDSVARVLEVCALYNKQFYPVLNSEEKVSGVIGIKDLFLALMNPREEKALTSVQTSILNINIALKGYQSRIAQDADKIKNYEIYTICSDFPSFLEAFSGFSDEDWKRGIFITSKNEDINFYIKQKPAGLLIITKNYEKPINLNLAEDAQIKVKGNIQRHLQDSVCDIIETEMTAQSAALLVKQSSPIILYLSKDQNAICSHLATLDDIKKRLLRYQNLPGVVVVDDNQRIKGTISRDQLARQSIIQIHLVGTNNMISSIDGIQSSGVEILSITDNHHLNQIETDRPLTIYCRNVSSTSTLVTEQFQEIGIVPPISIAGLLLGGILTGTRGLTKATVLDKKCCDYLSLILGKDWTELNTQIMHAVQFSLSKEVILSDCKSYACKDGKFKVSQIEIQDVQCLQSTFWEQVKDILGQVQGKDVFAGCFVTDMAREESMLVITGSQKYIDCITYKLYQGIDSVFDLGSVLSRKKQLIPTLQAMFD</sequence>
<feature type="domain" description="CBS" evidence="2">
    <location>
        <begin position="70"/>
        <end position="126"/>
    </location>
</feature>
<proteinExistence type="predicted"/>
<dbReference type="InterPro" id="IPR038222">
    <property type="entry name" value="DHHA2_dom_sf"/>
</dbReference>
<evidence type="ECO:0000313" key="3">
    <source>
        <dbReference type="EMBL" id="EST47522.1"/>
    </source>
</evidence>
<keyword evidence="1" id="KW-0129">CBS domain</keyword>
<dbReference type="VEuPathDB" id="GiardiaDB:SS50377_27010"/>
<dbReference type="InterPro" id="IPR000644">
    <property type="entry name" value="CBS_dom"/>
</dbReference>
<dbReference type="InterPro" id="IPR038763">
    <property type="entry name" value="DHH_sf"/>
</dbReference>
<dbReference type="PROSITE" id="PS51371">
    <property type="entry name" value="CBS"/>
    <property type="match status" value="1"/>
</dbReference>
<dbReference type="SUPFAM" id="SSF54631">
    <property type="entry name" value="CBS-domain pair"/>
    <property type="match status" value="1"/>
</dbReference>
<dbReference type="InterPro" id="IPR028979">
    <property type="entry name" value="Ser_kin/Pase_Hpr-like_N_sf"/>
</dbReference>
<dbReference type="InterPro" id="IPR046342">
    <property type="entry name" value="CBS_dom_sf"/>
</dbReference>
<dbReference type="InterPro" id="IPR004097">
    <property type="entry name" value="DHHA2"/>
</dbReference>
<keyword evidence="5" id="KW-1185">Reference proteome</keyword>
<dbReference type="Proteomes" id="UP000018208">
    <property type="component" value="Unassembled WGS sequence"/>
</dbReference>
<evidence type="ECO:0000313" key="4">
    <source>
        <dbReference type="EMBL" id="KAH0570724.1"/>
    </source>
</evidence>
<protein>
    <submittedName>
        <fullName evidence="3">Inorganic diphosphatase</fullName>
    </submittedName>
</protein>
<accession>V6LS84</accession>
<dbReference type="EMBL" id="KI546040">
    <property type="protein sequence ID" value="EST47522.1"/>
    <property type="molecule type" value="Genomic_DNA"/>
</dbReference>
<evidence type="ECO:0000259" key="2">
    <source>
        <dbReference type="PROSITE" id="PS51371"/>
    </source>
</evidence>
<evidence type="ECO:0000256" key="1">
    <source>
        <dbReference type="PROSITE-ProRule" id="PRU00703"/>
    </source>
</evidence>
<dbReference type="AlphaFoldDB" id="V6LS84"/>
<reference evidence="3 4" key="1">
    <citation type="journal article" date="2014" name="PLoS Genet.">
        <title>The Genome of Spironucleus salmonicida Highlights a Fish Pathogen Adapted to Fluctuating Environments.</title>
        <authorList>
            <person name="Xu F."/>
            <person name="Jerlstrom-Hultqvist J."/>
            <person name="Einarsson E."/>
            <person name="Astvaldsson A."/>
            <person name="Svard S.G."/>
            <person name="Andersson J.O."/>
        </authorList>
    </citation>
    <scope>NUCLEOTIDE SEQUENCE</scope>
    <source>
        <strain evidence="4">ATCC 50377</strain>
    </source>
</reference>
<dbReference type="OrthoDB" id="374045at2759"/>
<reference evidence="4" key="2">
    <citation type="submission" date="2020-12" db="EMBL/GenBank/DDBJ databases">
        <title>New Spironucleus salmonicida genome in near-complete chromosomes.</title>
        <authorList>
            <person name="Xu F."/>
            <person name="Kurt Z."/>
            <person name="Jimenez-Gonzalez A."/>
            <person name="Astvaldsson A."/>
            <person name="Andersson J.O."/>
            <person name="Svard S.G."/>
        </authorList>
    </citation>
    <scope>NUCLEOTIDE SEQUENCE</scope>
    <source>
        <strain evidence="4">ATCC 50377</strain>
    </source>
</reference>
<dbReference type="Gene3D" id="3.40.1390.20">
    <property type="entry name" value="HprK N-terminal domain-like"/>
    <property type="match status" value="1"/>
</dbReference>
<organism evidence="3">
    <name type="scientific">Spironucleus salmonicida</name>
    <dbReference type="NCBI Taxonomy" id="348837"/>
    <lineage>
        <taxon>Eukaryota</taxon>
        <taxon>Metamonada</taxon>
        <taxon>Diplomonadida</taxon>
        <taxon>Hexamitidae</taxon>
        <taxon>Hexamitinae</taxon>
        <taxon>Spironucleus</taxon>
    </lineage>
</organism>